<evidence type="ECO:0000313" key="3">
    <source>
        <dbReference type="Proteomes" id="UP000027778"/>
    </source>
</evidence>
<feature type="signal peptide" evidence="1">
    <location>
        <begin position="1"/>
        <end position="25"/>
    </location>
</feature>
<dbReference type="OrthoDB" id="144586at2"/>
<name>A0A073KCQ2_9BACI</name>
<keyword evidence="3" id="KW-1185">Reference proteome</keyword>
<dbReference type="Pfam" id="PF05630">
    <property type="entry name" value="NPP1"/>
    <property type="match status" value="1"/>
</dbReference>
<accession>A0A073KCQ2</accession>
<proteinExistence type="predicted"/>
<dbReference type="RefSeq" id="WP_033673681.1">
    <property type="nucleotide sequence ID" value="NZ_JOTM01000003.1"/>
</dbReference>
<keyword evidence="1" id="KW-0732">Signal</keyword>
<dbReference type="Proteomes" id="UP000027778">
    <property type="component" value="Unassembled WGS sequence"/>
</dbReference>
<sequence>MLKKLETCICLSAICCFLFVAPAEASHQPADYLATLQFDGIDWFDSGEQNFPQAFEFQSYDKDIEHNKENLIRFKIGNSISGTGSTGWVNRGPNDQRPAVYFHMIKKGEYDVYQYWLYYADNDWINNHEHDWEKYFVYLKNDKPTHVLISNHNGYKIKTWSEIPKDNGHLLIGVDGGSHAMKWQSEDGVQICYNGEISKNNGRLDAGEDSVQKWVIYNNDSLNGVQPYSTIPDIFYYGDPAYGLNSNEYVDSRDAPWKRQEWNNPPLP</sequence>
<organism evidence="2 3">
    <name type="scientific">Bacillus gaemokensis</name>
    <dbReference type="NCBI Taxonomy" id="574375"/>
    <lineage>
        <taxon>Bacteria</taxon>
        <taxon>Bacillati</taxon>
        <taxon>Bacillota</taxon>
        <taxon>Bacilli</taxon>
        <taxon>Bacillales</taxon>
        <taxon>Bacillaceae</taxon>
        <taxon>Bacillus</taxon>
        <taxon>Bacillus cereus group</taxon>
    </lineage>
</organism>
<dbReference type="InterPro" id="IPR008701">
    <property type="entry name" value="NPP1"/>
</dbReference>
<reference evidence="2 3" key="1">
    <citation type="submission" date="2014-06" db="EMBL/GenBank/DDBJ databases">
        <title>Draft genome sequence of Bacillus gaemokensis JCM 15801 (MCCC 1A00707).</title>
        <authorList>
            <person name="Lai Q."/>
            <person name="Liu Y."/>
            <person name="Shao Z."/>
        </authorList>
    </citation>
    <scope>NUCLEOTIDE SEQUENCE [LARGE SCALE GENOMIC DNA]</scope>
    <source>
        <strain evidence="2 3">JCM 15801</strain>
    </source>
</reference>
<dbReference type="STRING" id="574375.AZF08_10840"/>
<evidence type="ECO:0000256" key="1">
    <source>
        <dbReference type="SAM" id="SignalP"/>
    </source>
</evidence>
<evidence type="ECO:0000313" key="2">
    <source>
        <dbReference type="EMBL" id="KEK25024.1"/>
    </source>
</evidence>
<feature type="chain" id="PRO_5001692871" evidence="1">
    <location>
        <begin position="26"/>
        <end position="268"/>
    </location>
</feature>
<protein>
    <submittedName>
        <fullName evidence="2">Uncharacterized protein</fullName>
    </submittedName>
</protein>
<gene>
    <name evidence="2" type="ORF">BAGA_18150</name>
</gene>
<dbReference type="EMBL" id="JOTM01000003">
    <property type="protein sequence ID" value="KEK25024.1"/>
    <property type="molecule type" value="Genomic_DNA"/>
</dbReference>
<dbReference type="AlphaFoldDB" id="A0A073KCQ2"/>
<comment type="caution">
    <text evidence="2">The sequence shown here is derived from an EMBL/GenBank/DDBJ whole genome shotgun (WGS) entry which is preliminary data.</text>
</comment>